<evidence type="ECO:0000256" key="2">
    <source>
        <dbReference type="ARBA" id="ARBA00022649"/>
    </source>
</evidence>
<keyword evidence="6" id="KW-1185">Reference proteome</keyword>
<keyword evidence="3" id="KW-0255">Endonuclease</keyword>
<dbReference type="EC" id="3.1.-.-" evidence="3"/>
<dbReference type="Proteomes" id="UP000236162">
    <property type="component" value="Unassembled WGS sequence"/>
</dbReference>
<dbReference type="SUPFAM" id="SSF50118">
    <property type="entry name" value="Cell growth inhibitor/plasmid maintenance toxic component"/>
    <property type="match status" value="1"/>
</dbReference>
<proteinExistence type="inferred from homology"/>
<keyword evidence="3" id="KW-0540">Nuclease</keyword>
<dbReference type="PANTHER" id="PTHR33988">
    <property type="entry name" value="ENDORIBONUCLEASE MAZF-RELATED"/>
    <property type="match status" value="1"/>
</dbReference>
<dbReference type="AlphaFoldDB" id="A0AAD0X732"/>
<keyword evidence="3" id="KW-0378">Hydrolase</keyword>
<dbReference type="GO" id="GO:0004521">
    <property type="term" value="F:RNA endonuclease activity"/>
    <property type="evidence" value="ECO:0007669"/>
    <property type="project" value="TreeGrafter"/>
</dbReference>
<dbReference type="Proteomes" id="UP000277896">
    <property type="component" value="Chromosome"/>
</dbReference>
<protein>
    <recommendedName>
        <fullName evidence="3">mRNA interferase</fullName>
        <ecNumber evidence="3">3.1.-.-</ecNumber>
    </recommendedName>
</protein>
<dbReference type="Gene3D" id="2.30.30.110">
    <property type="match status" value="1"/>
</dbReference>
<reference evidence="5 6" key="1">
    <citation type="submission" date="2017-04" db="EMBL/GenBank/DDBJ databases">
        <title>In vitro and in silico characterization of Lactobacillus paraplantarum D2-1, a starter culture for soymilk fermentation.</title>
        <authorList>
            <person name="Endo A."/>
            <person name="Sasaki F."/>
            <person name="Maeno S."/>
            <person name="Kanesaki Y."/>
            <person name="Kubota E."/>
            <person name="Torres G.A."/>
            <person name="Tomita S."/>
            <person name="Nakagawa J."/>
        </authorList>
    </citation>
    <scope>NUCLEOTIDE SEQUENCE [LARGE SCALE GENOMIC DNA]</scope>
    <source>
        <strain evidence="5 6">D2-1</strain>
    </source>
</reference>
<evidence type="ECO:0000313" key="5">
    <source>
        <dbReference type="EMBL" id="GBF01225.1"/>
    </source>
</evidence>
<dbReference type="GO" id="GO:0016787">
    <property type="term" value="F:hydrolase activity"/>
    <property type="evidence" value="ECO:0007669"/>
    <property type="project" value="UniProtKB-KW"/>
</dbReference>
<dbReference type="RefSeq" id="WP_033609259.1">
    <property type="nucleotide sequence ID" value="NZ_AVAI01000037.1"/>
</dbReference>
<dbReference type="GO" id="GO:0016075">
    <property type="term" value="P:rRNA catabolic process"/>
    <property type="evidence" value="ECO:0007669"/>
    <property type="project" value="TreeGrafter"/>
</dbReference>
<dbReference type="InterPro" id="IPR011067">
    <property type="entry name" value="Plasmid_toxin/cell-grow_inhib"/>
</dbReference>
<dbReference type="EMBL" id="BDOR01000002">
    <property type="protein sequence ID" value="GBF01225.1"/>
    <property type="molecule type" value="Genomic_DNA"/>
</dbReference>
<comment type="similarity">
    <text evidence="1 3">Belongs to the PemK/MazF family.</text>
</comment>
<keyword evidence="2" id="KW-1277">Toxin-antitoxin system</keyword>
<evidence type="ECO:0000313" key="6">
    <source>
        <dbReference type="Proteomes" id="UP000236162"/>
    </source>
</evidence>
<comment type="function">
    <text evidence="3">Toxic component of a type II toxin-antitoxin (TA) system.</text>
</comment>
<evidence type="ECO:0000256" key="3">
    <source>
        <dbReference type="PIRNR" id="PIRNR033490"/>
    </source>
</evidence>
<gene>
    <name evidence="5" type="primary">mazF_1</name>
    <name evidence="4" type="ORF">LP667_00930</name>
    <name evidence="5" type="ORF">LPPLD21_00729</name>
</gene>
<dbReference type="InterPro" id="IPR003477">
    <property type="entry name" value="PemK-like"/>
</dbReference>
<dbReference type="GO" id="GO:0006402">
    <property type="term" value="P:mRNA catabolic process"/>
    <property type="evidence" value="ECO:0007669"/>
    <property type="project" value="TreeGrafter"/>
</dbReference>
<evidence type="ECO:0000313" key="7">
    <source>
        <dbReference type="Proteomes" id="UP000277896"/>
    </source>
</evidence>
<dbReference type="GO" id="GO:0003677">
    <property type="term" value="F:DNA binding"/>
    <property type="evidence" value="ECO:0007669"/>
    <property type="project" value="InterPro"/>
</dbReference>
<organism evidence="4 7">
    <name type="scientific">Lactiplantibacillus paraplantarum</name>
    <dbReference type="NCBI Taxonomy" id="60520"/>
    <lineage>
        <taxon>Bacteria</taxon>
        <taxon>Bacillati</taxon>
        <taxon>Bacillota</taxon>
        <taxon>Bacilli</taxon>
        <taxon>Lactobacillales</taxon>
        <taxon>Lactobacillaceae</taxon>
        <taxon>Lactiplantibacillus</taxon>
    </lineage>
</organism>
<accession>A0AAD0X732</accession>
<reference evidence="4 7" key="2">
    <citation type="submission" date="2018-10" db="EMBL/GenBank/DDBJ databases">
        <title>Genome seuquencing of Lactobacillus species.</title>
        <authorList>
            <person name="Baek C."/>
            <person name="Yi H."/>
        </authorList>
    </citation>
    <scope>NUCLEOTIDE SEQUENCE [LARGE SCALE GENOMIC DNA]</scope>
    <source>
        <strain evidence="4 7">DSM 10667</strain>
    </source>
</reference>
<dbReference type="EMBL" id="CP032744">
    <property type="protein sequence ID" value="AYJ37479.1"/>
    <property type="molecule type" value="Genomic_DNA"/>
</dbReference>
<sequence>MSLKQGDILWIDLNPAKGTETRKKRPCLIVSNNQYNRFFNTVLVIPISTADKYQTNNKYVESPLFIPINEDSIHGVALLQHIRAIDPAKRSDNQVVATLPQQTIHTISANIKQFF</sequence>
<evidence type="ECO:0000313" key="4">
    <source>
        <dbReference type="EMBL" id="AYJ37479.1"/>
    </source>
</evidence>
<dbReference type="Pfam" id="PF02452">
    <property type="entry name" value="PemK_toxin"/>
    <property type="match status" value="1"/>
</dbReference>
<dbReference type="PIRSF" id="PIRSF033490">
    <property type="entry name" value="MazF"/>
    <property type="match status" value="1"/>
</dbReference>
<evidence type="ECO:0000256" key="1">
    <source>
        <dbReference type="ARBA" id="ARBA00007521"/>
    </source>
</evidence>
<name>A0AAD0X732_9LACO</name>